<dbReference type="AlphaFoldDB" id="A0A6G8Q7N5"/>
<sequence length="455" mass="50004">MIVEPFAADPAFPGLALAGDPDAMRSLFAEHLRPVGETPYEISGCKLFRVRYRKGARCVLQYSLDLHDPVTGAEHTQWVTGVMYASGKAKRKWEKLRKSAPEVPAADPAFEPVSFLPELGMLVEVFPYDRRLPGLPLLMAGPSPEIRAPLLADFGGNWRMTGWHAELVRYRSELGATVGISLCATESATGRTERRRFYAKAYHDDAGEVTSRVLETLKEAAGASETAFVVEGAVAYLDGPRVLLQREVPGATLRDRLLRDEDAEAALRLTAGALAELHTSGVEVPRLHPLQREVVVLERTGRLLRWARPDLAARIDGTVGAVVSELEEVPPAPTHRDLKLDHVLLRDGRAGLIDLDGFAGADPLIDAAGVMAHLRGLPLHFPGFDGTRGEDFERTFAHEYFGRVPEGWRDGLPVHYAGAVLKMAVGFFRRREAGWPAKIEALLHTARDSLAGRIW</sequence>
<proteinExistence type="predicted"/>
<gene>
    <name evidence="2" type="ORF">GBA63_07410</name>
</gene>
<dbReference type="KEGG" id="rub:GBA63_07410"/>
<accession>A0A6G8Q7N5</accession>
<dbReference type="Proteomes" id="UP000501452">
    <property type="component" value="Chromosome"/>
</dbReference>
<evidence type="ECO:0000259" key="1">
    <source>
        <dbReference type="Pfam" id="PF01636"/>
    </source>
</evidence>
<organism evidence="2 3">
    <name type="scientific">Rubrobacter tropicus</name>
    <dbReference type="NCBI Taxonomy" id="2653851"/>
    <lineage>
        <taxon>Bacteria</taxon>
        <taxon>Bacillati</taxon>
        <taxon>Actinomycetota</taxon>
        <taxon>Rubrobacteria</taxon>
        <taxon>Rubrobacterales</taxon>
        <taxon>Rubrobacteraceae</taxon>
        <taxon>Rubrobacter</taxon>
    </lineage>
</organism>
<dbReference type="Pfam" id="PF01636">
    <property type="entry name" value="APH"/>
    <property type="match status" value="1"/>
</dbReference>
<dbReference type="InterPro" id="IPR011009">
    <property type="entry name" value="Kinase-like_dom_sf"/>
</dbReference>
<reference evidence="2 3" key="1">
    <citation type="submission" date="2019-10" db="EMBL/GenBank/DDBJ databases">
        <title>Rubrobacter sp nov SCSIO 52090 isolated from a deep-sea sediment in the South China Sea.</title>
        <authorList>
            <person name="Chen R.W."/>
        </authorList>
    </citation>
    <scope>NUCLEOTIDE SEQUENCE [LARGE SCALE GENOMIC DNA]</scope>
    <source>
        <strain evidence="2 3">SCSIO 52909</strain>
    </source>
</reference>
<dbReference type="Gene3D" id="3.90.1200.10">
    <property type="match status" value="1"/>
</dbReference>
<keyword evidence="2" id="KW-0808">Transferase</keyword>
<dbReference type="InterPro" id="IPR002575">
    <property type="entry name" value="Aminoglycoside_PTrfase"/>
</dbReference>
<protein>
    <submittedName>
        <fullName evidence="2">Phosphotransferase</fullName>
    </submittedName>
</protein>
<name>A0A6G8Q7N5_9ACTN</name>
<keyword evidence="3" id="KW-1185">Reference proteome</keyword>
<dbReference type="RefSeq" id="WP_166174886.1">
    <property type="nucleotide sequence ID" value="NZ_CP045119.1"/>
</dbReference>
<evidence type="ECO:0000313" key="3">
    <source>
        <dbReference type="Proteomes" id="UP000501452"/>
    </source>
</evidence>
<feature type="domain" description="Aminoglycoside phosphotransferase" evidence="1">
    <location>
        <begin position="193"/>
        <end position="374"/>
    </location>
</feature>
<dbReference type="EMBL" id="CP045119">
    <property type="protein sequence ID" value="QIN82491.1"/>
    <property type="molecule type" value="Genomic_DNA"/>
</dbReference>
<dbReference type="GO" id="GO:0016740">
    <property type="term" value="F:transferase activity"/>
    <property type="evidence" value="ECO:0007669"/>
    <property type="project" value="UniProtKB-KW"/>
</dbReference>
<evidence type="ECO:0000313" key="2">
    <source>
        <dbReference type="EMBL" id="QIN82491.1"/>
    </source>
</evidence>
<dbReference type="SUPFAM" id="SSF56112">
    <property type="entry name" value="Protein kinase-like (PK-like)"/>
    <property type="match status" value="1"/>
</dbReference>